<proteinExistence type="predicted"/>
<keyword evidence="2" id="KW-1185">Reference proteome</keyword>
<reference evidence="1 2" key="1">
    <citation type="submission" date="2018-01" db="EMBL/GenBank/DDBJ databases">
        <title>Draft genome of the type strain Pseudomonas oceani DSM 100277 isolated from the deep water in Okinawa trough, northwestern Pacific Ocean.</title>
        <authorList>
            <person name="Gomila M."/>
            <person name="Mulet M."/>
            <person name="Garcia-Valdes E."/>
            <person name="Lalucat J."/>
        </authorList>
    </citation>
    <scope>NUCLEOTIDE SEQUENCE [LARGE SCALE GENOMIC DNA]</scope>
    <source>
        <strain evidence="1 2">DSM 100277</strain>
    </source>
</reference>
<dbReference type="Proteomes" id="UP000243451">
    <property type="component" value="Unassembled WGS sequence"/>
</dbReference>
<organism evidence="1 2">
    <name type="scientific">Halopseudomonas oceani</name>
    <dbReference type="NCBI Taxonomy" id="1708783"/>
    <lineage>
        <taxon>Bacteria</taxon>
        <taxon>Pseudomonadati</taxon>
        <taxon>Pseudomonadota</taxon>
        <taxon>Gammaproteobacteria</taxon>
        <taxon>Pseudomonadales</taxon>
        <taxon>Pseudomonadaceae</taxon>
        <taxon>Halopseudomonas</taxon>
    </lineage>
</organism>
<accession>A0A2P4EQ95</accession>
<dbReference type="OrthoDB" id="9814037at2"/>
<dbReference type="RefSeq" id="WP_104739937.1">
    <property type="nucleotide sequence ID" value="NZ_BMHR01000037.1"/>
</dbReference>
<protein>
    <submittedName>
        <fullName evidence="1">Uncharacterized protein</fullName>
    </submittedName>
</protein>
<dbReference type="EMBL" id="PPSK01000042">
    <property type="protein sequence ID" value="POB00768.1"/>
    <property type="molecule type" value="Genomic_DNA"/>
</dbReference>
<name>A0A2P4EQ95_9GAMM</name>
<gene>
    <name evidence="1" type="ORF">C1949_18995</name>
</gene>
<evidence type="ECO:0000313" key="2">
    <source>
        <dbReference type="Proteomes" id="UP000243451"/>
    </source>
</evidence>
<comment type="caution">
    <text evidence="1">The sequence shown here is derived from an EMBL/GenBank/DDBJ whole genome shotgun (WGS) entry which is preliminary data.</text>
</comment>
<evidence type="ECO:0000313" key="1">
    <source>
        <dbReference type="EMBL" id="POB00768.1"/>
    </source>
</evidence>
<dbReference type="AlphaFoldDB" id="A0A2P4EQ95"/>
<sequence length="177" mass="19807">MHCPKCRNEVLKPAKLEEGLPAMGCPACDGALLSLLYYRDWAERATLPSPEQTTNELSDEQDAKAALCCPKCSRIMTKYSIAGSVGTRLDLCGNCDEAWLDGGEWSTLKALELAQKLPAVFSDQWQRRVRMERTELDRVERLTRLVGHADAEKAVDVKKWLASTANRAQILHFLSIE</sequence>